<evidence type="ECO:0000313" key="1">
    <source>
        <dbReference type="EMBL" id="GEO14055.1"/>
    </source>
</evidence>
<organism evidence="1 2">
    <name type="scientific">Microvirga aerophila</name>
    <dbReference type="NCBI Taxonomy" id="670291"/>
    <lineage>
        <taxon>Bacteria</taxon>
        <taxon>Pseudomonadati</taxon>
        <taxon>Pseudomonadota</taxon>
        <taxon>Alphaproteobacteria</taxon>
        <taxon>Hyphomicrobiales</taxon>
        <taxon>Methylobacteriaceae</taxon>
        <taxon>Microvirga</taxon>
    </lineage>
</organism>
<keyword evidence="2" id="KW-1185">Reference proteome</keyword>
<dbReference type="AlphaFoldDB" id="A0A512BQ29"/>
<name>A0A512BQ29_9HYPH</name>
<protein>
    <submittedName>
        <fullName evidence="1">Uncharacterized protein</fullName>
    </submittedName>
</protein>
<comment type="caution">
    <text evidence="1">The sequence shown here is derived from an EMBL/GenBank/DDBJ whole genome shotgun (WGS) entry which is preliminary data.</text>
</comment>
<reference evidence="1 2" key="1">
    <citation type="submission" date="2019-07" db="EMBL/GenBank/DDBJ databases">
        <title>Whole genome shotgun sequence of Microvirga aerophila NBRC 106136.</title>
        <authorList>
            <person name="Hosoyama A."/>
            <person name="Uohara A."/>
            <person name="Ohji S."/>
            <person name="Ichikawa N."/>
        </authorList>
    </citation>
    <scope>NUCLEOTIDE SEQUENCE [LARGE SCALE GENOMIC DNA]</scope>
    <source>
        <strain evidence="1 2">NBRC 106136</strain>
    </source>
</reference>
<dbReference type="EMBL" id="BJYU01000019">
    <property type="protein sequence ID" value="GEO14055.1"/>
    <property type="molecule type" value="Genomic_DNA"/>
</dbReference>
<sequence>MFKHRLTIGLLPQYSKNRASFENFILSDVSKIMGGKHGRWKIQSHNCETTISFSRIRDLRDYEEHINSLEVIRHRKGKDDVNLPLRDICFVETTILRKPYYGVWGIDWLSAVESRKATLIANGHDPDDSSINNVAAQEFWDELQRHTVGLKLKCLGRLPTWSHIQLDYPASWSVQFFTMKDAITFKKAAGAKTVLKFTPARDGGVLLAELP</sequence>
<gene>
    <name evidence="1" type="ORF">MAE02_17510</name>
</gene>
<dbReference type="Proteomes" id="UP000321085">
    <property type="component" value="Unassembled WGS sequence"/>
</dbReference>
<accession>A0A512BQ29</accession>
<evidence type="ECO:0000313" key="2">
    <source>
        <dbReference type="Proteomes" id="UP000321085"/>
    </source>
</evidence>
<dbReference type="RefSeq" id="WP_147021727.1">
    <property type="nucleotide sequence ID" value="NZ_BJYU01000019.1"/>
</dbReference>
<proteinExistence type="predicted"/>